<sequence length="140" mass="15643">MLWSQLPDQLRTEEFELEPVWPALTRCLIEEAAGAYGRTLLVPMTIVRSAVFAQIVGALSEQGHDVRHFTLLADAVTIRDRLRARGEGPDKWGELSWEGLQVERCLAALAEPLFATHLETIGRAPRAVADEILSRTGLRR</sequence>
<dbReference type="Gene3D" id="3.40.50.300">
    <property type="entry name" value="P-loop containing nucleotide triphosphate hydrolases"/>
    <property type="match status" value="1"/>
</dbReference>
<proteinExistence type="predicted"/>
<comment type="caution">
    <text evidence="1">The sequence shown here is derived from an EMBL/GenBank/DDBJ whole genome shotgun (WGS) entry which is preliminary data.</text>
</comment>
<reference evidence="1 2" key="1">
    <citation type="submission" date="2019-06" db="EMBL/GenBank/DDBJ databases">
        <title>Description of Kitasatospora acidophila sp. nov. isolated from pine grove soil, and reclassification of Streptomyces novaecaesareae to Kitasatospora novaeceasareae comb. nov.</title>
        <authorList>
            <person name="Kim M.J."/>
        </authorList>
    </citation>
    <scope>NUCLEOTIDE SEQUENCE [LARGE SCALE GENOMIC DNA]</scope>
    <source>
        <strain evidence="1 2">MMS16-CNU292</strain>
    </source>
</reference>
<dbReference type="Proteomes" id="UP000319103">
    <property type="component" value="Unassembled WGS sequence"/>
</dbReference>
<dbReference type="OrthoDB" id="9799092at2"/>
<evidence type="ECO:0000313" key="2">
    <source>
        <dbReference type="Proteomes" id="UP000319103"/>
    </source>
</evidence>
<dbReference type="AlphaFoldDB" id="A0A540WBA4"/>
<gene>
    <name evidence="1" type="ORF">E6W39_34130</name>
</gene>
<organism evidence="1 2">
    <name type="scientific">Kitasatospora acidiphila</name>
    <dbReference type="NCBI Taxonomy" id="2567942"/>
    <lineage>
        <taxon>Bacteria</taxon>
        <taxon>Bacillati</taxon>
        <taxon>Actinomycetota</taxon>
        <taxon>Actinomycetes</taxon>
        <taxon>Kitasatosporales</taxon>
        <taxon>Streptomycetaceae</taxon>
        <taxon>Kitasatospora</taxon>
    </lineage>
</organism>
<dbReference type="EMBL" id="VIGB01000003">
    <property type="protein sequence ID" value="TQF06331.1"/>
    <property type="molecule type" value="Genomic_DNA"/>
</dbReference>
<keyword evidence="2" id="KW-1185">Reference proteome</keyword>
<dbReference type="InterPro" id="IPR027417">
    <property type="entry name" value="P-loop_NTPase"/>
</dbReference>
<protein>
    <submittedName>
        <fullName evidence="1">Uncharacterized protein</fullName>
    </submittedName>
</protein>
<evidence type="ECO:0000313" key="1">
    <source>
        <dbReference type="EMBL" id="TQF06331.1"/>
    </source>
</evidence>
<name>A0A540WBA4_9ACTN</name>
<dbReference type="RefSeq" id="WP_141636763.1">
    <property type="nucleotide sequence ID" value="NZ_VIGB01000003.1"/>
</dbReference>
<accession>A0A540WBA4</accession>